<keyword evidence="11" id="KW-1185">Reference proteome</keyword>
<dbReference type="GO" id="GO:0031514">
    <property type="term" value="C:motile cilium"/>
    <property type="evidence" value="ECO:0007669"/>
    <property type="project" value="TreeGrafter"/>
</dbReference>
<dbReference type="SUPFAM" id="SSF54001">
    <property type="entry name" value="Cysteine proteinases"/>
    <property type="match status" value="1"/>
</dbReference>
<sequence>MMMMDRIPIKLESRTRIPLISPPMRKGFPAMRRSSTLRRFLRKFVCTTLRPTLIPYPELYNWAECACFVSEYLTMQPLDPPHDLPHSLFSSNTVLQKQQGNCFDFSVLLCSLLLGAGYDAYCVSGYATKEMCVMDESREVCPLLLKQKESLGEISVKHTKKYSVKPPRQFISKFEVEQESKREEQIHLAQHKQQEEEKQRLKVSDVNNVPLPLTPGRPILVGLPSSCSPMGPKENIMPD</sequence>
<gene>
    <name evidence="10" type="ORF">PECUL_23A048683</name>
</gene>
<evidence type="ECO:0000256" key="6">
    <source>
        <dbReference type="ARBA" id="ARBA00031627"/>
    </source>
</evidence>
<keyword evidence="5" id="KW-0963">Cytoplasm</keyword>
<comment type="subcellular location">
    <subcellularLocation>
        <location evidence="1">Cytoplasm</location>
        <location evidence="1">Cytoskeleton</location>
        <location evidence="1">Flagellum axoneme</location>
    </subcellularLocation>
</comment>
<organism evidence="10 11">
    <name type="scientific">Pelobates cultripes</name>
    <name type="common">Western spadefoot toad</name>
    <dbReference type="NCBI Taxonomy" id="61616"/>
    <lineage>
        <taxon>Eukaryota</taxon>
        <taxon>Metazoa</taxon>
        <taxon>Chordata</taxon>
        <taxon>Craniata</taxon>
        <taxon>Vertebrata</taxon>
        <taxon>Euteleostomi</taxon>
        <taxon>Amphibia</taxon>
        <taxon>Batrachia</taxon>
        <taxon>Anura</taxon>
        <taxon>Pelobatoidea</taxon>
        <taxon>Pelobatidae</taxon>
        <taxon>Pelobates</taxon>
    </lineage>
</organism>
<dbReference type="GO" id="GO:0030154">
    <property type="term" value="P:cell differentiation"/>
    <property type="evidence" value="ECO:0007669"/>
    <property type="project" value="UniProtKB-KW"/>
</dbReference>
<keyword evidence="4" id="KW-0744">Spermatogenesis</keyword>
<proteinExistence type="predicted"/>
<name>A0AAD1THT8_PELCU</name>
<keyword evidence="3" id="KW-0221">Differentiation</keyword>
<feature type="region of interest" description="Disordered" evidence="8">
    <location>
        <begin position="220"/>
        <end position="239"/>
    </location>
</feature>
<dbReference type="GO" id="GO:0007283">
    <property type="term" value="P:spermatogenesis"/>
    <property type="evidence" value="ECO:0007669"/>
    <property type="project" value="UniProtKB-KW"/>
</dbReference>
<evidence type="ECO:0000256" key="5">
    <source>
        <dbReference type="ARBA" id="ARBA00023212"/>
    </source>
</evidence>
<protein>
    <recommendedName>
        <fullName evidence="2">Dynein regulatory complex subunit 7</fullName>
    </recommendedName>
    <alternativeName>
        <fullName evidence="6">Coiled-coil domain-containing protein 135</fullName>
    </alternativeName>
    <alternativeName>
        <fullName evidence="7">Coiled-coil domain-containing protein lobo homolog</fullName>
    </alternativeName>
</protein>
<evidence type="ECO:0000256" key="1">
    <source>
        <dbReference type="ARBA" id="ARBA00004611"/>
    </source>
</evidence>
<evidence type="ECO:0000256" key="4">
    <source>
        <dbReference type="ARBA" id="ARBA00022871"/>
    </source>
</evidence>
<dbReference type="InterPro" id="IPR038765">
    <property type="entry name" value="Papain-like_cys_pep_sf"/>
</dbReference>
<dbReference type="GO" id="GO:0030317">
    <property type="term" value="P:flagellated sperm motility"/>
    <property type="evidence" value="ECO:0007669"/>
    <property type="project" value="TreeGrafter"/>
</dbReference>
<dbReference type="PANTHER" id="PTHR35249">
    <property type="entry name" value="DYNEIN REGULATORY COMPLEX SUBUNIT 7"/>
    <property type="match status" value="1"/>
</dbReference>
<dbReference type="PANTHER" id="PTHR35249:SF2">
    <property type="entry name" value="DYNEIN REGULATORY COMPLEX SUBUNIT 7"/>
    <property type="match status" value="1"/>
</dbReference>
<dbReference type="Proteomes" id="UP001295444">
    <property type="component" value="Chromosome 12"/>
</dbReference>
<dbReference type="Pfam" id="PF24656">
    <property type="entry name" value="CEPT76_peptidase"/>
    <property type="match status" value="1"/>
</dbReference>
<evidence type="ECO:0000256" key="7">
    <source>
        <dbReference type="ARBA" id="ARBA00031733"/>
    </source>
</evidence>
<evidence type="ECO:0000256" key="8">
    <source>
        <dbReference type="SAM" id="MobiDB-lite"/>
    </source>
</evidence>
<evidence type="ECO:0000256" key="2">
    <source>
        <dbReference type="ARBA" id="ARBA00021303"/>
    </source>
</evidence>
<evidence type="ECO:0000256" key="3">
    <source>
        <dbReference type="ARBA" id="ARBA00022782"/>
    </source>
</evidence>
<reference evidence="10" key="1">
    <citation type="submission" date="2022-03" db="EMBL/GenBank/DDBJ databases">
        <authorList>
            <person name="Alioto T."/>
            <person name="Alioto T."/>
            <person name="Gomez Garrido J."/>
        </authorList>
    </citation>
    <scope>NUCLEOTIDE SEQUENCE</scope>
</reference>
<keyword evidence="5" id="KW-0206">Cytoskeleton</keyword>
<evidence type="ECO:0000313" key="10">
    <source>
        <dbReference type="EMBL" id="CAH2323787.1"/>
    </source>
</evidence>
<evidence type="ECO:0000313" key="11">
    <source>
        <dbReference type="Proteomes" id="UP001295444"/>
    </source>
</evidence>
<accession>A0AAD1THT8</accession>
<dbReference type="Gene3D" id="3.10.620.30">
    <property type="match status" value="1"/>
</dbReference>
<dbReference type="InterPro" id="IPR056290">
    <property type="entry name" value="CEPT76/DRC7_peptidase-like_dom"/>
</dbReference>
<feature type="compositionally biased region" description="Basic and acidic residues" evidence="8">
    <location>
        <begin position="187"/>
        <end position="203"/>
    </location>
</feature>
<evidence type="ECO:0000259" key="9">
    <source>
        <dbReference type="Pfam" id="PF24656"/>
    </source>
</evidence>
<feature type="domain" description="CEP76/DRC7 peptidase-like" evidence="9">
    <location>
        <begin position="90"/>
        <end position="130"/>
    </location>
</feature>
<dbReference type="AlphaFoldDB" id="A0AAD1THT8"/>
<feature type="region of interest" description="Disordered" evidence="8">
    <location>
        <begin position="187"/>
        <end position="209"/>
    </location>
</feature>
<dbReference type="EMBL" id="OW240923">
    <property type="protein sequence ID" value="CAH2323787.1"/>
    <property type="molecule type" value="Genomic_DNA"/>
</dbReference>
<dbReference type="InterPro" id="IPR033551">
    <property type="entry name" value="DRC7/lobo"/>
</dbReference>